<proteinExistence type="predicted"/>
<protein>
    <submittedName>
        <fullName evidence="1">Uncharacterized protein</fullName>
    </submittedName>
</protein>
<dbReference type="Proteomes" id="UP001266305">
    <property type="component" value="Unassembled WGS sequence"/>
</dbReference>
<organism evidence="1 2">
    <name type="scientific">Saguinus oedipus</name>
    <name type="common">Cotton-top tamarin</name>
    <name type="synonym">Oedipomidas oedipus</name>
    <dbReference type="NCBI Taxonomy" id="9490"/>
    <lineage>
        <taxon>Eukaryota</taxon>
        <taxon>Metazoa</taxon>
        <taxon>Chordata</taxon>
        <taxon>Craniata</taxon>
        <taxon>Vertebrata</taxon>
        <taxon>Euteleostomi</taxon>
        <taxon>Mammalia</taxon>
        <taxon>Eutheria</taxon>
        <taxon>Euarchontoglires</taxon>
        <taxon>Primates</taxon>
        <taxon>Haplorrhini</taxon>
        <taxon>Platyrrhini</taxon>
        <taxon>Cebidae</taxon>
        <taxon>Callitrichinae</taxon>
        <taxon>Saguinus</taxon>
    </lineage>
</organism>
<name>A0ABQ9UHE9_SAGOE</name>
<reference evidence="1 2" key="1">
    <citation type="submission" date="2023-05" db="EMBL/GenBank/DDBJ databases">
        <title>B98-5 Cell Line De Novo Hybrid Assembly: An Optical Mapping Approach.</title>
        <authorList>
            <person name="Kananen K."/>
            <person name="Auerbach J.A."/>
            <person name="Kautto E."/>
            <person name="Blachly J.S."/>
        </authorList>
    </citation>
    <scope>NUCLEOTIDE SEQUENCE [LARGE SCALE GENOMIC DNA]</scope>
    <source>
        <strain evidence="1">B95-8</strain>
        <tissue evidence="1">Cell line</tissue>
    </source>
</reference>
<keyword evidence="2" id="KW-1185">Reference proteome</keyword>
<comment type="caution">
    <text evidence="1">The sequence shown here is derived from an EMBL/GenBank/DDBJ whole genome shotgun (WGS) entry which is preliminary data.</text>
</comment>
<dbReference type="EMBL" id="JASSZA010000012">
    <property type="protein sequence ID" value="KAK2096479.1"/>
    <property type="molecule type" value="Genomic_DNA"/>
</dbReference>
<gene>
    <name evidence="1" type="ORF">P7K49_025513</name>
</gene>
<accession>A0ABQ9UHE9</accession>
<evidence type="ECO:0000313" key="2">
    <source>
        <dbReference type="Proteomes" id="UP001266305"/>
    </source>
</evidence>
<sequence>MEEWSLRKNKILVQRINDELSLQEPVPSHGTGLNEKIPEVIRKQQVVHGKGSFVLIEVTEG</sequence>
<evidence type="ECO:0000313" key="1">
    <source>
        <dbReference type="EMBL" id="KAK2096479.1"/>
    </source>
</evidence>